<evidence type="ECO:0000313" key="1">
    <source>
        <dbReference type="EMBL" id="HJB27988.1"/>
    </source>
</evidence>
<dbReference type="Proteomes" id="UP000823842">
    <property type="component" value="Unassembled WGS sequence"/>
</dbReference>
<dbReference type="AlphaFoldDB" id="A0A9D2RV87"/>
<proteinExistence type="predicted"/>
<name>A0A9D2RV87_9FIRM</name>
<reference evidence="1" key="2">
    <citation type="submission" date="2021-04" db="EMBL/GenBank/DDBJ databases">
        <authorList>
            <person name="Gilroy R."/>
        </authorList>
    </citation>
    <scope>NUCLEOTIDE SEQUENCE</scope>
    <source>
        <strain evidence="1">ChiSjej1B19-5720</strain>
    </source>
</reference>
<evidence type="ECO:0000313" key="2">
    <source>
        <dbReference type="Proteomes" id="UP000823842"/>
    </source>
</evidence>
<accession>A0A9D2RV87</accession>
<comment type="caution">
    <text evidence="1">The sequence shown here is derived from an EMBL/GenBank/DDBJ whole genome shotgun (WGS) entry which is preliminary data.</text>
</comment>
<dbReference type="EMBL" id="DWYZ01000087">
    <property type="protein sequence ID" value="HJB27988.1"/>
    <property type="molecule type" value="Genomic_DNA"/>
</dbReference>
<organism evidence="1 2">
    <name type="scientific">Candidatus Blautia faecavium</name>
    <dbReference type="NCBI Taxonomy" id="2838487"/>
    <lineage>
        <taxon>Bacteria</taxon>
        <taxon>Bacillati</taxon>
        <taxon>Bacillota</taxon>
        <taxon>Clostridia</taxon>
        <taxon>Lachnospirales</taxon>
        <taxon>Lachnospiraceae</taxon>
        <taxon>Blautia</taxon>
    </lineage>
</organism>
<reference evidence="1" key="1">
    <citation type="journal article" date="2021" name="PeerJ">
        <title>Extensive microbial diversity within the chicken gut microbiome revealed by metagenomics and culture.</title>
        <authorList>
            <person name="Gilroy R."/>
            <person name="Ravi A."/>
            <person name="Getino M."/>
            <person name="Pursley I."/>
            <person name="Horton D.L."/>
            <person name="Alikhan N.F."/>
            <person name="Baker D."/>
            <person name="Gharbi K."/>
            <person name="Hall N."/>
            <person name="Watson M."/>
            <person name="Adriaenssens E.M."/>
            <person name="Foster-Nyarko E."/>
            <person name="Jarju S."/>
            <person name="Secka A."/>
            <person name="Antonio M."/>
            <person name="Oren A."/>
            <person name="Chaudhuri R.R."/>
            <person name="La Ragione R."/>
            <person name="Hildebrand F."/>
            <person name="Pallen M.J."/>
        </authorList>
    </citation>
    <scope>NUCLEOTIDE SEQUENCE</scope>
    <source>
        <strain evidence="1">ChiSjej1B19-5720</strain>
    </source>
</reference>
<protein>
    <submittedName>
        <fullName evidence="1">Uncharacterized protein</fullName>
    </submittedName>
</protein>
<gene>
    <name evidence="1" type="ORF">IAA06_04250</name>
</gene>
<sequence>MTELFVEKGTAVAVTARHQDKLDAAVKGIRQKGVFTESKGCRMFR</sequence>